<evidence type="ECO:0000313" key="2">
    <source>
        <dbReference type="Proteomes" id="UP000315128"/>
    </source>
</evidence>
<dbReference type="KEGG" id="lack:FLP15_07465"/>
<dbReference type="EMBL" id="CP041356">
    <property type="protein sequence ID" value="QDK71026.1"/>
    <property type="molecule type" value="Genomic_DNA"/>
</dbReference>
<reference evidence="1 2" key="1">
    <citation type="submission" date="2019-07" db="EMBL/GenBank/DDBJ databases">
        <title>Genome sequencing of KACC 19320.</title>
        <authorList>
            <person name="Heo J."/>
            <person name="Kim S.-J."/>
            <person name="Kim J.-S."/>
            <person name="Hong S.-B."/>
            <person name="Kwon S.-W."/>
        </authorList>
    </citation>
    <scope>NUCLEOTIDE SEQUENCE [LARGE SCALE GENOMIC DNA]</scope>
    <source>
        <strain evidence="1 2">KACC 19320</strain>
    </source>
</reference>
<protein>
    <submittedName>
        <fullName evidence="1">Uncharacterized protein</fullName>
    </submittedName>
</protein>
<dbReference type="Proteomes" id="UP000315128">
    <property type="component" value="Chromosome"/>
</dbReference>
<evidence type="ECO:0000313" key="1">
    <source>
        <dbReference type="EMBL" id="QDK71026.1"/>
    </source>
</evidence>
<organism evidence="1 2">
    <name type="scientific">Lactococcus protaetiae</name>
    <dbReference type="NCBI Taxonomy" id="2592653"/>
    <lineage>
        <taxon>Bacteria</taxon>
        <taxon>Bacillati</taxon>
        <taxon>Bacillota</taxon>
        <taxon>Bacilli</taxon>
        <taxon>Lactobacillales</taxon>
        <taxon>Streptococcaceae</taxon>
        <taxon>Lactococcus</taxon>
    </lineage>
</organism>
<keyword evidence="2" id="KW-1185">Reference proteome</keyword>
<sequence length="70" mass="8137">MRTRLQELEMIAYDSDPYTTSLPPQEQLNDDAAYGEGMAMYKGYMIIPDMPGIFHSEAEVDEYLRLKEEK</sequence>
<accession>A0A514Z8W9</accession>
<proteinExistence type="predicted"/>
<dbReference type="RefSeq" id="WP_142766596.1">
    <property type="nucleotide sequence ID" value="NZ_CP041356.1"/>
</dbReference>
<dbReference type="AlphaFoldDB" id="A0A514Z8W9"/>
<name>A0A514Z8W9_9LACT</name>
<gene>
    <name evidence="1" type="ORF">FLP15_07465</name>
</gene>